<dbReference type="STRING" id="40318.SNOD_02320"/>
<keyword evidence="3 5" id="KW-0238">DNA-binding</keyword>
<dbReference type="InterPro" id="IPR039538">
    <property type="entry name" value="BetI_C"/>
</dbReference>
<sequence>MDEQRERILRAAAEVLAERGFDAGRLRDVATTSGVSIGALQHYFETRDTLFREAFAWSIDDLIQRWRAAAADASSAWRRLELLVTALTTDPTLTRRCATWTEFCASASRREELRAGVHRVHTEWQALVREIVHQGVQNEEFHPAVPADLAVGSLVALVDGCDMAVASGSGLTAERYAELILGTARVLLGVRA</sequence>
<dbReference type="SUPFAM" id="SSF48498">
    <property type="entry name" value="Tetracyclin repressor-like, C-terminal domain"/>
    <property type="match status" value="1"/>
</dbReference>
<keyword evidence="9" id="KW-1185">Reference proteome</keyword>
<accession>A0A0B5D6Z4</accession>
<dbReference type="Proteomes" id="UP000031526">
    <property type="component" value="Chromosome"/>
</dbReference>
<dbReference type="PRINTS" id="PR00455">
    <property type="entry name" value="HTHTETR"/>
</dbReference>
<dbReference type="Pfam" id="PF13977">
    <property type="entry name" value="TetR_C_6"/>
    <property type="match status" value="1"/>
</dbReference>
<evidence type="ECO:0000256" key="5">
    <source>
        <dbReference type="PROSITE-ProRule" id="PRU00335"/>
    </source>
</evidence>
<evidence type="ECO:0000256" key="4">
    <source>
        <dbReference type="ARBA" id="ARBA00023163"/>
    </source>
</evidence>
<dbReference type="HOGENOM" id="CLU_069356_15_3_11"/>
<feature type="DNA-binding region" description="H-T-H motif" evidence="5">
    <location>
        <begin position="25"/>
        <end position="44"/>
    </location>
</feature>
<reference evidence="8 10" key="3">
    <citation type="submission" date="2017-09" db="EMBL/GenBank/DDBJ databases">
        <title>Streptomyces genome completion.</title>
        <authorList>
            <person name="Lee N."/>
            <person name="Cho B.-K."/>
        </authorList>
    </citation>
    <scope>NUCLEOTIDE SEQUENCE [LARGE SCALE GENOMIC DNA]</scope>
    <source>
        <strain evidence="8 10">ATCC 14899</strain>
    </source>
</reference>
<dbReference type="RefSeq" id="WP_043437215.1">
    <property type="nucleotide sequence ID" value="NZ_CP009313.1"/>
</dbReference>
<evidence type="ECO:0000259" key="6">
    <source>
        <dbReference type="PROSITE" id="PS50977"/>
    </source>
</evidence>
<reference evidence="7 9" key="2">
    <citation type="journal article" date="2016" name="Appl. Microbiol. Biotechnol.">
        <title>Exploiting the genome sequence of Streptomyces nodosus for enhanced antibiotic production.</title>
        <authorList>
            <person name="Sweeney P."/>
            <person name="Murphy C.D."/>
            <person name="Caffrey P."/>
        </authorList>
    </citation>
    <scope>NUCLEOTIDE SEQUENCE [LARGE SCALE GENOMIC DNA]</scope>
    <source>
        <strain evidence="7 9">ATCC 14899</strain>
    </source>
</reference>
<dbReference type="Proteomes" id="UP000325763">
    <property type="component" value="Chromosome"/>
</dbReference>
<keyword evidence="2" id="KW-0805">Transcription regulation</keyword>
<evidence type="ECO:0000256" key="3">
    <source>
        <dbReference type="ARBA" id="ARBA00023125"/>
    </source>
</evidence>
<dbReference type="InterPro" id="IPR001647">
    <property type="entry name" value="HTH_TetR"/>
</dbReference>
<evidence type="ECO:0000256" key="1">
    <source>
        <dbReference type="ARBA" id="ARBA00022491"/>
    </source>
</evidence>
<dbReference type="Pfam" id="PF00440">
    <property type="entry name" value="TetR_N"/>
    <property type="match status" value="1"/>
</dbReference>
<evidence type="ECO:0000256" key="2">
    <source>
        <dbReference type="ARBA" id="ARBA00023015"/>
    </source>
</evidence>
<dbReference type="InterPro" id="IPR036271">
    <property type="entry name" value="Tet_transcr_reg_TetR-rel_C_sf"/>
</dbReference>
<organism evidence="7 9">
    <name type="scientific">Streptomyces nodosus</name>
    <dbReference type="NCBI Taxonomy" id="40318"/>
    <lineage>
        <taxon>Bacteria</taxon>
        <taxon>Bacillati</taxon>
        <taxon>Actinomycetota</taxon>
        <taxon>Actinomycetes</taxon>
        <taxon>Kitasatosporales</taxon>
        <taxon>Streptomycetaceae</taxon>
        <taxon>Streptomyces</taxon>
    </lineage>
</organism>
<dbReference type="SUPFAM" id="SSF46689">
    <property type="entry name" value="Homeodomain-like"/>
    <property type="match status" value="1"/>
</dbReference>
<dbReference type="PANTHER" id="PTHR47506">
    <property type="entry name" value="TRANSCRIPTIONAL REGULATORY PROTEIN"/>
    <property type="match status" value="1"/>
</dbReference>
<dbReference type="KEGG" id="snq:CP978_02690"/>
<dbReference type="Gene3D" id="1.10.357.10">
    <property type="entry name" value="Tetracycline Repressor, domain 2"/>
    <property type="match status" value="1"/>
</dbReference>
<dbReference type="EMBL" id="CP023747">
    <property type="protein sequence ID" value="QEV37593.1"/>
    <property type="molecule type" value="Genomic_DNA"/>
</dbReference>
<dbReference type="EMBL" id="CP009313">
    <property type="protein sequence ID" value="AJE39013.1"/>
    <property type="molecule type" value="Genomic_DNA"/>
</dbReference>
<dbReference type="PROSITE" id="PS50977">
    <property type="entry name" value="HTH_TETR_2"/>
    <property type="match status" value="1"/>
</dbReference>
<evidence type="ECO:0000313" key="10">
    <source>
        <dbReference type="Proteomes" id="UP000325763"/>
    </source>
</evidence>
<dbReference type="AlphaFoldDB" id="A0A0B5D6Z4"/>
<feature type="domain" description="HTH tetR-type" evidence="6">
    <location>
        <begin position="2"/>
        <end position="62"/>
    </location>
</feature>
<dbReference type="InterPro" id="IPR009057">
    <property type="entry name" value="Homeodomain-like_sf"/>
</dbReference>
<dbReference type="PANTHER" id="PTHR47506:SF1">
    <property type="entry name" value="HTH-TYPE TRANSCRIPTIONAL REGULATOR YJDC"/>
    <property type="match status" value="1"/>
</dbReference>
<evidence type="ECO:0000313" key="9">
    <source>
        <dbReference type="Proteomes" id="UP000031526"/>
    </source>
</evidence>
<name>A0A0B5D6Z4_9ACTN</name>
<keyword evidence="1" id="KW-0678">Repressor</keyword>
<evidence type="ECO:0000313" key="7">
    <source>
        <dbReference type="EMBL" id="AJE39013.1"/>
    </source>
</evidence>
<gene>
    <name evidence="8" type="ORF">CP978_02690</name>
    <name evidence="7" type="ORF">SNOD_02320</name>
</gene>
<dbReference type="Gene3D" id="1.10.10.60">
    <property type="entry name" value="Homeodomain-like"/>
    <property type="match status" value="1"/>
</dbReference>
<keyword evidence="4" id="KW-0804">Transcription</keyword>
<dbReference type="OrthoDB" id="9816296at2"/>
<dbReference type="GO" id="GO:0003677">
    <property type="term" value="F:DNA binding"/>
    <property type="evidence" value="ECO:0007669"/>
    <property type="project" value="UniProtKB-UniRule"/>
</dbReference>
<proteinExistence type="predicted"/>
<reference evidence="9" key="1">
    <citation type="submission" date="2014-09" db="EMBL/GenBank/DDBJ databases">
        <title>Sequence of the Streptomyces nodosus genome.</title>
        <authorList>
            <person name="Sweeney P."/>
            <person name="Stephens N."/>
            <person name="Murphy C."/>
            <person name="Caffrey P."/>
        </authorList>
    </citation>
    <scope>NUCLEOTIDE SEQUENCE [LARGE SCALE GENOMIC DNA]</scope>
    <source>
        <strain evidence="9">ATCC 14899</strain>
    </source>
</reference>
<evidence type="ECO:0000313" key="8">
    <source>
        <dbReference type="EMBL" id="QEV37593.1"/>
    </source>
</evidence>
<protein>
    <submittedName>
        <fullName evidence="8">TetR family transcriptional regulator</fullName>
    </submittedName>
</protein>